<accession>A0ABT7A0W1</accession>
<feature type="transmembrane region" description="Helical" evidence="1">
    <location>
        <begin position="29"/>
        <end position="47"/>
    </location>
</feature>
<evidence type="ECO:0008006" key="4">
    <source>
        <dbReference type="Google" id="ProtNLM"/>
    </source>
</evidence>
<comment type="caution">
    <text evidence="2">The sequence shown here is derived from an EMBL/GenBank/DDBJ whole genome shotgun (WGS) entry which is preliminary data.</text>
</comment>
<proteinExistence type="predicted"/>
<feature type="transmembrane region" description="Helical" evidence="1">
    <location>
        <begin position="182"/>
        <end position="200"/>
    </location>
</feature>
<evidence type="ECO:0000313" key="3">
    <source>
        <dbReference type="Proteomes" id="UP001214441"/>
    </source>
</evidence>
<reference evidence="2 3" key="1">
    <citation type="submission" date="2023-05" db="EMBL/GenBank/DDBJ databases">
        <title>Streptantibioticus silvisoli sp. nov., acidotolerant actinomycetes 1 from pine litter.</title>
        <authorList>
            <person name="Swiecimska M."/>
            <person name="Golinska P."/>
            <person name="Sangal V."/>
            <person name="Wachnowicz B."/>
            <person name="Goodfellow M."/>
        </authorList>
    </citation>
    <scope>NUCLEOTIDE SEQUENCE [LARGE SCALE GENOMIC DNA]</scope>
    <source>
        <strain evidence="2 3">DSM 42109</strain>
    </source>
</reference>
<organism evidence="2 3">
    <name type="scientific">Streptomyces iconiensis</name>
    <dbReference type="NCBI Taxonomy" id="1384038"/>
    <lineage>
        <taxon>Bacteria</taxon>
        <taxon>Bacillati</taxon>
        <taxon>Actinomycetota</taxon>
        <taxon>Actinomycetes</taxon>
        <taxon>Kitasatosporales</taxon>
        <taxon>Streptomycetaceae</taxon>
        <taxon>Streptomyces</taxon>
    </lineage>
</organism>
<gene>
    <name evidence="2" type="ORF">NMN56_024040</name>
</gene>
<keyword evidence="3" id="KW-1185">Reference proteome</keyword>
<name>A0ABT7A0W1_9ACTN</name>
<dbReference type="Proteomes" id="UP001214441">
    <property type="component" value="Unassembled WGS sequence"/>
</dbReference>
<evidence type="ECO:0000256" key="1">
    <source>
        <dbReference type="SAM" id="Phobius"/>
    </source>
</evidence>
<sequence>MRLSGGAVLGACVMGVALAALVQGVAGGALWLLVFGITLLSAVLAAIGKAAEMAAKGFAAGLRSPARPRAYAPALVNGAKTVHKETGRAVADGRAQKRVFVFDLTVVPDDGVPFRAKVAHPLDLQGLMTSKRAVVEYDPRQRWRVVLPADPPEEWRARAARLAFTGPPPEPLAARFPPGAQILVLGLLLGALFVVASRAVV</sequence>
<dbReference type="EMBL" id="JANCPR020000025">
    <property type="protein sequence ID" value="MDJ1134973.1"/>
    <property type="molecule type" value="Genomic_DNA"/>
</dbReference>
<keyword evidence="1" id="KW-0472">Membrane</keyword>
<dbReference type="RefSeq" id="WP_274041417.1">
    <property type="nucleotide sequence ID" value="NZ_JANCPR020000025.1"/>
</dbReference>
<evidence type="ECO:0000313" key="2">
    <source>
        <dbReference type="EMBL" id="MDJ1134973.1"/>
    </source>
</evidence>
<keyword evidence="1" id="KW-0812">Transmembrane</keyword>
<keyword evidence="1" id="KW-1133">Transmembrane helix</keyword>
<protein>
    <recommendedName>
        <fullName evidence="4">DUF3592 domain-containing protein</fullName>
    </recommendedName>
</protein>